<name>A0A8K0X4D0_9PEZI</name>
<dbReference type="Proteomes" id="UP000813385">
    <property type="component" value="Unassembled WGS sequence"/>
</dbReference>
<evidence type="ECO:0000313" key="2">
    <source>
        <dbReference type="Proteomes" id="UP000813385"/>
    </source>
</evidence>
<dbReference type="InterPro" id="IPR011009">
    <property type="entry name" value="Kinase-like_dom_sf"/>
</dbReference>
<dbReference type="OrthoDB" id="4062651at2759"/>
<proteinExistence type="predicted"/>
<organism evidence="1 2">
    <name type="scientific">Plectosphaerella cucumerina</name>
    <dbReference type="NCBI Taxonomy" id="40658"/>
    <lineage>
        <taxon>Eukaryota</taxon>
        <taxon>Fungi</taxon>
        <taxon>Dikarya</taxon>
        <taxon>Ascomycota</taxon>
        <taxon>Pezizomycotina</taxon>
        <taxon>Sordariomycetes</taxon>
        <taxon>Hypocreomycetidae</taxon>
        <taxon>Glomerellales</taxon>
        <taxon>Plectosphaerellaceae</taxon>
        <taxon>Plectosphaerella</taxon>
    </lineage>
</organism>
<dbReference type="AlphaFoldDB" id="A0A8K0X4D0"/>
<dbReference type="Gene3D" id="1.10.510.10">
    <property type="entry name" value="Transferase(Phosphotransferase) domain 1"/>
    <property type="match status" value="1"/>
</dbReference>
<evidence type="ECO:0000313" key="1">
    <source>
        <dbReference type="EMBL" id="KAH7363627.1"/>
    </source>
</evidence>
<evidence type="ECO:0008006" key="3">
    <source>
        <dbReference type="Google" id="ProtNLM"/>
    </source>
</evidence>
<keyword evidence="2" id="KW-1185">Reference proteome</keyword>
<accession>A0A8K0X4D0</accession>
<protein>
    <recommendedName>
        <fullName evidence="3">Protein kinase domain-containing protein</fullName>
    </recommendedName>
</protein>
<gene>
    <name evidence="1" type="ORF">B0T11DRAFT_340136</name>
</gene>
<comment type="caution">
    <text evidence="1">The sequence shown here is derived from an EMBL/GenBank/DDBJ whole genome shotgun (WGS) entry which is preliminary data.</text>
</comment>
<sequence length="606" mass="68788">MSTHSNADTKITGGLKIANSFRPYYVFPCSGFTSVPKALLDYATAPHDDKKLDKASGVNEDEPQSHVWLVQNLKFGTTWAATPTFVSNLRPSRIHLSIPDQIKWPSAFLGRLDAKDSVHIHGARSRDLGIAAYLRKGLAHWSANLDGFEKKYADLPPGSTIVLNDMREDPTDLEFKMDPNTPDADCSPFLSATELAGLWGYEESEMPPTIPYTSLRLDSYLESDVMLVFLEGKDRSTDFLAFKTRNDPLTIYHELKILLQLPSHKTIIPPPGYLVTFKSGSGQPLVCGFLTPYLEGGSLDVRLPEFRRAGLLSPEYQLHFAKSITSTLILISASPAEFYSDLRLDQIVLSKDETGRYTPVFLDFEQSRNLYNWASPEIYYMEWIAELGSPHYFRSKAIPEDVTKKYAGVLDCVLEARRYTLTAHPQRYDNPPQGWYWPWLISTPEERESAMVYMVGKLLWCLFEGRGDADIVMGRSSPEEGDQRFPNFERTPPRMRRLIERCTAGAREWIDGPIKIYRRGGVIYPLGKTGQGKEPEATAGETLQAIGEFWQDEMRKAVEFAEARVRWDRKEEMEGDRELLHYLERPRLCEVLAELEAFDKEGRGGP</sequence>
<reference evidence="1" key="1">
    <citation type="journal article" date="2021" name="Nat. Commun.">
        <title>Genetic determinants of endophytism in the Arabidopsis root mycobiome.</title>
        <authorList>
            <person name="Mesny F."/>
            <person name="Miyauchi S."/>
            <person name="Thiergart T."/>
            <person name="Pickel B."/>
            <person name="Atanasova L."/>
            <person name="Karlsson M."/>
            <person name="Huettel B."/>
            <person name="Barry K.W."/>
            <person name="Haridas S."/>
            <person name="Chen C."/>
            <person name="Bauer D."/>
            <person name="Andreopoulos W."/>
            <person name="Pangilinan J."/>
            <person name="LaButti K."/>
            <person name="Riley R."/>
            <person name="Lipzen A."/>
            <person name="Clum A."/>
            <person name="Drula E."/>
            <person name="Henrissat B."/>
            <person name="Kohler A."/>
            <person name="Grigoriev I.V."/>
            <person name="Martin F.M."/>
            <person name="Hacquard S."/>
        </authorList>
    </citation>
    <scope>NUCLEOTIDE SEQUENCE</scope>
    <source>
        <strain evidence="1">MPI-CAGE-AT-0016</strain>
    </source>
</reference>
<dbReference type="SUPFAM" id="SSF56112">
    <property type="entry name" value="Protein kinase-like (PK-like)"/>
    <property type="match status" value="1"/>
</dbReference>
<dbReference type="EMBL" id="JAGPXD010000003">
    <property type="protein sequence ID" value="KAH7363627.1"/>
    <property type="molecule type" value="Genomic_DNA"/>
</dbReference>